<dbReference type="SUPFAM" id="SSF56112">
    <property type="entry name" value="Protein kinase-like (PK-like)"/>
    <property type="match status" value="1"/>
</dbReference>
<evidence type="ECO:0000256" key="10">
    <source>
        <dbReference type="PROSITE-ProRule" id="PRU10141"/>
    </source>
</evidence>
<dbReference type="GeneID" id="8249516"/>
<evidence type="ECO:0000313" key="12">
    <source>
        <dbReference type="EMBL" id="ACO67662.1"/>
    </source>
</evidence>
<comment type="catalytic activity">
    <reaction evidence="7">
        <text>L-seryl-[protein] + ATP = O-phospho-L-seryl-[protein] + ADP + H(+)</text>
        <dbReference type="Rhea" id="RHEA:17989"/>
        <dbReference type="Rhea" id="RHEA-COMP:9863"/>
        <dbReference type="Rhea" id="RHEA-COMP:11604"/>
        <dbReference type="ChEBI" id="CHEBI:15378"/>
        <dbReference type="ChEBI" id="CHEBI:29999"/>
        <dbReference type="ChEBI" id="CHEBI:30616"/>
        <dbReference type="ChEBI" id="CHEBI:83421"/>
        <dbReference type="ChEBI" id="CHEBI:456216"/>
        <dbReference type="EC" id="2.7.12.2"/>
    </reaction>
</comment>
<keyword evidence="2 10" id="KW-0547">Nucleotide-binding</keyword>
<dbReference type="Pfam" id="PF00069">
    <property type="entry name" value="Pkinase"/>
    <property type="match status" value="1"/>
</dbReference>
<protein>
    <recommendedName>
        <fullName evidence="6">mitogen-activated protein kinase kinase</fullName>
        <ecNumber evidence="6">2.7.12.2</ecNumber>
    </recommendedName>
</protein>
<proteinExistence type="inferred from homology"/>
<dbReference type="InterPro" id="IPR017441">
    <property type="entry name" value="Protein_kinase_ATP_BS"/>
</dbReference>
<dbReference type="PANTHER" id="PTHR48013">
    <property type="entry name" value="DUAL SPECIFICITY MITOGEN-ACTIVATED PROTEIN KINASE KINASE 5-RELATED"/>
    <property type="match status" value="1"/>
</dbReference>
<evidence type="ECO:0000256" key="5">
    <source>
        <dbReference type="ARBA" id="ARBA00038035"/>
    </source>
</evidence>
<comment type="catalytic activity">
    <reaction evidence="8">
        <text>L-threonyl-[protein] + ATP = O-phospho-L-threonyl-[protein] + ADP + H(+)</text>
        <dbReference type="Rhea" id="RHEA:46608"/>
        <dbReference type="Rhea" id="RHEA-COMP:11060"/>
        <dbReference type="Rhea" id="RHEA-COMP:11605"/>
        <dbReference type="ChEBI" id="CHEBI:15378"/>
        <dbReference type="ChEBI" id="CHEBI:30013"/>
        <dbReference type="ChEBI" id="CHEBI:30616"/>
        <dbReference type="ChEBI" id="CHEBI:61977"/>
        <dbReference type="ChEBI" id="CHEBI:456216"/>
        <dbReference type="EC" id="2.7.12.2"/>
    </reaction>
</comment>
<dbReference type="EMBL" id="CP001333">
    <property type="protein sequence ID" value="ACO67662.1"/>
    <property type="molecule type" value="Genomic_DNA"/>
</dbReference>
<evidence type="ECO:0000256" key="1">
    <source>
        <dbReference type="ARBA" id="ARBA00022679"/>
    </source>
</evidence>
<feature type="non-terminal residue" evidence="12">
    <location>
        <position position="1"/>
    </location>
</feature>
<dbReference type="GO" id="GO:0004708">
    <property type="term" value="F:MAP kinase kinase activity"/>
    <property type="evidence" value="ECO:0007669"/>
    <property type="project" value="UniProtKB-EC"/>
</dbReference>
<dbReference type="InterPro" id="IPR000719">
    <property type="entry name" value="Prot_kinase_dom"/>
</dbReference>
<dbReference type="eggNOG" id="KOG0581">
    <property type="taxonomic scope" value="Eukaryota"/>
</dbReference>
<dbReference type="GO" id="GO:0005524">
    <property type="term" value="F:ATP binding"/>
    <property type="evidence" value="ECO:0007669"/>
    <property type="project" value="UniProtKB-UniRule"/>
</dbReference>
<feature type="non-terminal residue" evidence="12">
    <location>
        <position position="334"/>
    </location>
</feature>
<gene>
    <name evidence="12" type="ORF">MICPUN_67721</name>
</gene>
<dbReference type="Proteomes" id="UP000002009">
    <property type="component" value="Chromosome 15"/>
</dbReference>
<organism evidence="12 13">
    <name type="scientific">Micromonas commoda (strain RCC299 / NOUM17 / CCMP2709)</name>
    <name type="common">Picoplanktonic green alga</name>
    <dbReference type="NCBI Taxonomy" id="296587"/>
    <lineage>
        <taxon>Eukaryota</taxon>
        <taxon>Viridiplantae</taxon>
        <taxon>Chlorophyta</taxon>
        <taxon>Mamiellophyceae</taxon>
        <taxon>Mamiellales</taxon>
        <taxon>Mamiellaceae</taxon>
        <taxon>Micromonas</taxon>
    </lineage>
</organism>
<evidence type="ECO:0000256" key="4">
    <source>
        <dbReference type="ARBA" id="ARBA00022840"/>
    </source>
</evidence>
<dbReference type="PROSITE" id="PS50011">
    <property type="entry name" value="PROTEIN_KINASE_DOM"/>
    <property type="match status" value="1"/>
</dbReference>
<dbReference type="EC" id="2.7.12.2" evidence="6"/>
<evidence type="ECO:0000256" key="7">
    <source>
        <dbReference type="ARBA" id="ARBA00049014"/>
    </source>
</evidence>
<keyword evidence="1" id="KW-0808">Transferase</keyword>
<dbReference type="STRING" id="296587.C1EID7"/>
<dbReference type="Gene3D" id="1.10.510.10">
    <property type="entry name" value="Transferase(Phosphotransferase) domain 1"/>
    <property type="match status" value="1"/>
</dbReference>
<dbReference type="FunCoup" id="C1EID7">
    <property type="interactions" value="743"/>
</dbReference>
<dbReference type="InParanoid" id="C1EID7"/>
<feature type="binding site" evidence="10">
    <location>
        <position position="50"/>
    </location>
    <ligand>
        <name>ATP</name>
        <dbReference type="ChEBI" id="CHEBI:30616"/>
    </ligand>
</feature>
<name>C1EID7_MICCC</name>
<comment type="catalytic activity">
    <reaction evidence="9">
        <text>L-tyrosyl-[protein] + ATP = O-phospho-L-tyrosyl-[protein] + ADP + H(+)</text>
        <dbReference type="Rhea" id="RHEA:10596"/>
        <dbReference type="Rhea" id="RHEA-COMP:10136"/>
        <dbReference type="Rhea" id="RHEA-COMP:20101"/>
        <dbReference type="ChEBI" id="CHEBI:15378"/>
        <dbReference type="ChEBI" id="CHEBI:30616"/>
        <dbReference type="ChEBI" id="CHEBI:46858"/>
        <dbReference type="ChEBI" id="CHEBI:61978"/>
        <dbReference type="ChEBI" id="CHEBI:456216"/>
        <dbReference type="EC" id="2.7.12.2"/>
    </reaction>
</comment>
<evidence type="ECO:0000256" key="9">
    <source>
        <dbReference type="ARBA" id="ARBA00051693"/>
    </source>
</evidence>
<keyword evidence="4 10" id="KW-0067">ATP-binding</keyword>
<dbReference type="InterPro" id="IPR011009">
    <property type="entry name" value="Kinase-like_dom_sf"/>
</dbReference>
<evidence type="ECO:0000256" key="6">
    <source>
        <dbReference type="ARBA" id="ARBA00038999"/>
    </source>
</evidence>
<dbReference type="KEGG" id="mis:MICPUN_67721"/>
<comment type="similarity">
    <text evidence="5">Belongs to the protein kinase superfamily. STE Ser/Thr protein kinase family. MAP kinase kinase subfamily.</text>
</comment>
<dbReference type="RefSeq" id="XP_002506404.1">
    <property type="nucleotide sequence ID" value="XM_002506358.1"/>
</dbReference>
<sequence>SQHPRASGEGELHYNCSARDVVVLGALGAGAGGVVKKAVHVPTHRFIALKSMTVFEREKRAALIAEMKLLCEQQGGGGGSNGEYESPPPANVVRFIGAFYSPETNLINIALEYVEGGSLESLVKKGGAVPQDVLGKICGGVCAGLEYLHAHRRTVHRDIKPGNILMRLNGEPVITDFGVSAELGDSRALLDSFKGTLHYMSPERVENKDYDFAADVWSLGLTMLECAIGRYPYDVTDGGPLGLMVQITRDECPIPRDARLGEHLAGLVKRCMRKKPKERPSVTRLRTGPHPYIAENEAVDAGGWVRSVTSPLEILEGDANAFVRHYYRLVDRVD</sequence>
<keyword evidence="3" id="KW-0418">Kinase</keyword>
<accession>C1EID7</accession>
<evidence type="ECO:0000256" key="3">
    <source>
        <dbReference type="ARBA" id="ARBA00022777"/>
    </source>
</evidence>
<dbReference type="OrthoDB" id="10252354at2759"/>
<dbReference type="SMART" id="SM00220">
    <property type="entry name" value="S_TKc"/>
    <property type="match status" value="1"/>
</dbReference>
<keyword evidence="13" id="KW-1185">Reference proteome</keyword>
<evidence type="ECO:0000256" key="2">
    <source>
        <dbReference type="ARBA" id="ARBA00022741"/>
    </source>
</evidence>
<evidence type="ECO:0000313" key="13">
    <source>
        <dbReference type="Proteomes" id="UP000002009"/>
    </source>
</evidence>
<dbReference type="AlphaFoldDB" id="C1EID7"/>
<dbReference type="PANTHER" id="PTHR48013:SF9">
    <property type="entry name" value="DUAL SPECIFICITY MITOGEN-ACTIVATED PROTEIN KINASE KINASE 5"/>
    <property type="match status" value="1"/>
</dbReference>
<evidence type="ECO:0000259" key="11">
    <source>
        <dbReference type="PROSITE" id="PS50011"/>
    </source>
</evidence>
<dbReference type="PROSITE" id="PS00107">
    <property type="entry name" value="PROTEIN_KINASE_ATP"/>
    <property type="match status" value="1"/>
</dbReference>
<reference evidence="12 13" key="1">
    <citation type="journal article" date="2009" name="Science">
        <title>Green evolution and dynamic adaptations revealed by genomes of the marine picoeukaryotes Micromonas.</title>
        <authorList>
            <person name="Worden A.Z."/>
            <person name="Lee J.H."/>
            <person name="Mock T."/>
            <person name="Rouze P."/>
            <person name="Simmons M.P."/>
            <person name="Aerts A.L."/>
            <person name="Allen A.E."/>
            <person name="Cuvelier M.L."/>
            <person name="Derelle E."/>
            <person name="Everett M.V."/>
            <person name="Foulon E."/>
            <person name="Grimwood J."/>
            <person name="Gundlach H."/>
            <person name="Henrissat B."/>
            <person name="Napoli C."/>
            <person name="McDonald S.M."/>
            <person name="Parker M.S."/>
            <person name="Rombauts S."/>
            <person name="Salamov A."/>
            <person name="Von Dassow P."/>
            <person name="Badger J.H."/>
            <person name="Coutinho P.M."/>
            <person name="Demir E."/>
            <person name="Dubchak I."/>
            <person name="Gentemann C."/>
            <person name="Eikrem W."/>
            <person name="Gready J.E."/>
            <person name="John U."/>
            <person name="Lanier W."/>
            <person name="Lindquist E.A."/>
            <person name="Lucas S."/>
            <person name="Mayer K.F."/>
            <person name="Moreau H."/>
            <person name="Not F."/>
            <person name="Otillar R."/>
            <person name="Panaud O."/>
            <person name="Pangilinan J."/>
            <person name="Paulsen I."/>
            <person name="Piegu B."/>
            <person name="Poliakov A."/>
            <person name="Robbens S."/>
            <person name="Schmutz J."/>
            <person name="Toulza E."/>
            <person name="Wyss T."/>
            <person name="Zelensky A."/>
            <person name="Zhou K."/>
            <person name="Armbrust E.V."/>
            <person name="Bhattacharya D."/>
            <person name="Goodenough U.W."/>
            <person name="Van de Peer Y."/>
            <person name="Grigoriev I.V."/>
        </authorList>
    </citation>
    <scope>NUCLEOTIDE SEQUENCE [LARGE SCALE GENOMIC DNA]</scope>
    <source>
        <strain evidence="13">RCC299 / NOUM17</strain>
    </source>
</reference>
<dbReference type="Gene3D" id="3.30.200.20">
    <property type="entry name" value="Phosphorylase Kinase, domain 1"/>
    <property type="match status" value="1"/>
</dbReference>
<feature type="domain" description="Protein kinase" evidence="11">
    <location>
        <begin position="21"/>
        <end position="293"/>
    </location>
</feature>
<evidence type="ECO:0000256" key="8">
    <source>
        <dbReference type="ARBA" id="ARBA00049299"/>
    </source>
</evidence>
<dbReference type="OMA" id="AYCCASH"/>